<dbReference type="Pfam" id="PF00023">
    <property type="entry name" value="Ank"/>
    <property type="match status" value="1"/>
</dbReference>
<dbReference type="EMBL" id="JAGIOI010000001">
    <property type="protein sequence ID" value="MBP2413756.1"/>
    <property type="molecule type" value="Genomic_DNA"/>
</dbReference>
<proteinExistence type="predicted"/>
<dbReference type="RefSeq" id="WP_209681274.1">
    <property type="nucleotide sequence ID" value="NZ_JAGIOI010000001.1"/>
</dbReference>
<reference evidence="3 4" key="1">
    <citation type="submission" date="2021-03" db="EMBL/GenBank/DDBJ databases">
        <title>Sequencing the genomes of 1000 actinobacteria strains.</title>
        <authorList>
            <person name="Klenk H.-P."/>
        </authorList>
    </citation>
    <scope>NUCLEOTIDE SEQUENCE [LARGE SCALE GENOMIC DNA]</scope>
    <source>
        <strain evidence="3 4">DSM 16005</strain>
    </source>
</reference>
<keyword evidence="4" id="KW-1185">Reference proteome</keyword>
<evidence type="ECO:0000313" key="4">
    <source>
        <dbReference type="Proteomes" id="UP000711614"/>
    </source>
</evidence>
<protein>
    <submittedName>
        <fullName evidence="3">Ankyrin repeat protein</fullName>
    </submittedName>
</protein>
<evidence type="ECO:0000256" key="1">
    <source>
        <dbReference type="ARBA" id="ARBA00022737"/>
    </source>
</evidence>
<dbReference type="InterPro" id="IPR050776">
    <property type="entry name" value="Ank_Repeat/CDKN_Inhibitor"/>
</dbReference>
<dbReference type="InterPro" id="IPR002110">
    <property type="entry name" value="Ankyrin_rpt"/>
</dbReference>
<accession>A0ABS4YY76</accession>
<keyword evidence="1" id="KW-0677">Repeat</keyword>
<comment type="caution">
    <text evidence="3">The sequence shown here is derived from an EMBL/GenBank/DDBJ whole genome shotgun (WGS) entry which is preliminary data.</text>
</comment>
<evidence type="ECO:0000256" key="2">
    <source>
        <dbReference type="ARBA" id="ARBA00023043"/>
    </source>
</evidence>
<dbReference type="PANTHER" id="PTHR24201">
    <property type="entry name" value="ANK_REP_REGION DOMAIN-CONTAINING PROTEIN"/>
    <property type="match status" value="1"/>
</dbReference>
<name>A0ABS4YY76_9MICC</name>
<organism evidence="3 4">
    <name type="scientific">Arthrobacter stackebrandtii</name>
    <dbReference type="NCBI Taxonomy" id="272161"/>
    <lineage>
        <taxon>Bacteria</taxon>
        <taxon>Bacillati</taxon>
        <taxon>Actinomycetota</taxon>
        <taxon>Actinomycetes</taxon>
        <taxon>Micrococcales</taxon>
        <taxon>Micrococcaceae</taxon>
        <taxon>Arthrobacter</taxon>
    </lineage>
</organism>
<dbReference type="InterPro" id="IPR036770">
    <property type="entry name" value="Ankyrin_rpt-contain_sf"/>
</dbReference>
<sequence length="144" mass="14960">MDQQTKGKHPETSRLTPVGTTRLEKFRDASYHATVRILVAGGVDFNTPSANERMTPLQMANSKGFTAQSAVLQALTAGPAPADPTAALFSAAESGDANAAALALRAGAVLHLPNGDGQTPLQIAENKGHIEVAQVIRALCSACR</sequence>
<evidence type="ECO:0000313" key="3">
    <source>
        <dbReference type="EMBL" id="MBP2413756.1"/>
    </source>
</evidence>
<dbReference type="Gene3D" id="1.25.40.20">
    <property type="entry name" value="Ankyrin repeat-containing domain"/>
    <property type="match status" value="1"/>
</dbReference>
<keyword evidence="2" id="KW-0040">ANK repeat</keyword>
<gene>
    <name evidence="3" type="ORF">JOF48_002555</name>
</gene>
<dbReference type="SUPFAM" id="SSF48403">
    <property type="entry name" value="Ankyrin repeat"/>
    <property type="match status" value="1"/>
</dbReference>
<dbReference type="Proteomes" id="UP000711614">
    <property type="component" value="Unassembled WGS sequence"/>
</dbReference>